<evidence type="ECO:0000313" key="2">
    <source>
        <dbReference type="EMBL" id="MPC49690.1"/>
    </source>
</evidence>
<protein>
    <submittedName>
        <fullName evidence="2">Uncharacterized protein</fullName>
    </submittedName>
</protein>
<feature type="region of interest" description="Disordered" evidence="1">
    <location>
        <begin position="1"/>
        <end position="35"/>
    </location>
</feature>
<proteinExistence type="predicted"/>
<keyword evidence="3" id="KW-1185">Reference proteome</keyword>
<gene>
    <name evidence="2" type="ORF">E2C01_043502</name>
</gene>
<evidence type="ECO:0000256" key="1">
    <source>
        <dbReference type="SAM" id="MobiDB-lite"/>
    </source>
</evidence>
<accession>A0A5B7FPM6</accession>
<sequence length="75" mass="8332">MPPFFLLSGQLSSQPANQPANQDTNPRARSFPRTGWMEDGNRVMMVVVVVVVKMCGAASGQTMQRHQEKETILPM</sequence>
<organism evidence="2 3">
    <name type="scientific">Portunus trituberculatus</name>
    <name type="common">Swimming crab</name>
    <name type="synonym">Neptunus trituberculatus</name>
    <dbReference type="NCBI Taxonomy" id="210409"/>
    <lineage>
        <taxon>Eukaryota</taxon>
        <taxon>Metazoa</taxon>
        <taxon>Ecdysozoa</taxon>
        <taxon>Arthropoda</taxon>
        <taxon>Crustacea</taxon>
        <taxon>Multicrustacea</taxon>
        <taxon>Malacostraca</taxon>
        <taxon>Eumalacostraca</taxon>
        <taxon>Eucarida</taxon>
        <taxon>Decapoda</taxon>
        <taxon>Pleocyemata</taxon>
        <taxon>Brachyura</taxon>
        <taxon>Eubrachyura</taxon>
        <taxon>Portunoidea</taxon>
        <taxon>Portunidae</taxon>
        <taxon>Portuninae</taxon>
        <taxon>Portunus</taxon>
    </lineage>
</organism>
<name>A0A5B7FPM6_PORTR</name>
<dbReference type="EMBL" id="VSRR010009038">
    <property type="protein sequence ID" value="MPC49690.1"/>
    <property type="molecule type" value="Genomic_DNA"/>
</dbReference>
<feature type="compositionally biased region" description="Polar residues" evidence="1">
    <location>
        <begin position="9"/>
        <end position="27"/>
    </location>
</feature>
<evidence type="ECO:0000313" key="3">
    <source>
        <dbReference type="Proteomes" id="UP000324222"/>
    </source>
</evidence>
<dbReference type="Proteomes" id="UP000324222">
    <property type="component" value="Unassembled WGS sequence"/>
</dbReference>
<comment type="caution">
    <text evidence="2">The sequence shown here is derived from an EMBL/GenBank/DDBJ whole genome shotgun (WGS) entry which is preliminary data.</text>
</comment>
<reference evidence="2 3" key="1">
    <citation type="submission" date="2019-05" db="EMBL/GenBank/DDBJ databases">
        <title>Another draft genome of Portunus trituberculatus and its Hox gene families provides insights of decapod evolution.</title>
        <authorList>
            <person name="Jeong J.-H."/>
            <person name="Song I."/>
            <person name="Kim S."/>
            <person name="Choi T."/>
            <person name="Kim D."/>
            <person name="Ryu S."/>
            <person name="Kim W."/>
        </authorList>
    </citation>
    <scope>NUCLEOTIDE SEQUENCE [LARGE SCALE GENOMIC DNA]</scope>
    <source>
        <tissue evidence="2">Muscle</tissue>
    </source>
</reference>
<dbReference type="AlphaFoldDB" id="A0A5B7FPM6"/>